<dbReference type="GO" id="GO:0051082">
    <property type="term" value="F:unfolded protein binding"/>
    <property type="evidence" value="ECO:0007669"/>
    <property type="project" value="InterPro"/>
</dbReference>
<keyword evidence="4" id="KW-1185">Reference proteome</keyword>
<name>A0A6P2DLX5_9BACT</name>
<gene>
    <name evidence="3" type="ORF">SOIL9_73950</name>
</gene>
<dbReference type="EMBL" id="LR593886">
    <property type="protein sequence ID" value="VTS02801.1"/>
    <property type="molecule type" value="Genomic_DNA"/>
</dbReference>
<keyword evidence="3" id="KW-0436">Ligase</keyword>
<proteinExistence type="predicted"/>
<dbReference type="InterPro" id="IPR024930">
    <property type="entry name" value="Skp_dom_sf"/>
</dbReference>
<dbReference type="KEGG" id="gms:SOIL9_73950"/>
<dbReference type="Pfam" id="PF03938">
    <property type="entry name" value="OmpH"/>
    <property type="match status" value="1"/>
</dbReference>
<reference evidence="3 4" key="1">
    <citation type="submission" date="2019-05" db="EMBL/GenBank/DDBJ databases">
        <authorList>
            <consortium name="Science for Life Laboratories"/>
        </authorList>
    </citation>
    <scope>NUCLEOTIDE SEQUENCE [LARGE SCALE GENOMIC DNA]</scope>
    <source>
        <strain evidence="3">Soil9</strain>
    </source>
</reference>
<keyword evidence="1" id="KW-0175">Coiled coil</keyword>
<feature type="signal peptide" evidence="2">
    <location>
        <begin position="1"/>
        <end position="17"/>
    </location>
</feature>
<feature type="chain" id="PRO_5026754646" evidence="2">
    <location>
        <begin position="18"/>
        <end position="215"/>
    </location>
</feature>
<keyword evidence="2" id="KW-0732">Signal</keyword>
<dbReference type="AlphaFoldDB" id="A0A6P2DLX5"/>
<dbReference type="SUPFAM" id="SSF111384">
    <property type="entry name" value="OmpH-like"/>
    <property type="match status" value="1"/>
</dbReference>
<evidence type="ECO:0000256" key="1">
    <source>
        <dbReference type="SAM" id="Coils"/>
    </source>
</evidence>
<protein>
    <submittedName>
        <fullName evidence="3">Seryl-trna synthetase:: OmpH</fullName>
    </submittedName>
</protein>
<dbReference type="RefSeq" id="WP_162672843.1">
    <property type="nucleotide sequence ID" value="NZ_LR593886.1"/>
</dbReference>
<feature type="coiled-coil region" evidence="1">
    <location>
        <begin position="52"/>
        <end position="130"/>
    </location>
</feature>
<sequence>MVRWSVLAGCATVVAGAAFVTGATVPTGPTSAKPEHTKSIVVIGQKNGYFNIAKVLREYKKAQIRAEQLNRQRAKLSEELNEMRSAHLQFRNDIQKSKDVAEKQQLAQKALDLSRQIEDTEREINKKLAARTATICTELHDELRAVVTDVAHENGLVAVHAYPDAVTQEEMNNPLIKELRLKPPALQPFYLDSSVDYSDEILRRLNEKFGVGNVE</sequence>
<dbReference type="GO" id="GO:0004812">
    <property type="term" value="F:aminoacyl-tRNA ligase activity"/>
    <property type="evidence" value="ECO:0007669"/>
    <property type="project" value="UniProtKB-KW"/>
</dbReference>
<accession>A0A6P2DLX5</accession>
<dbReference type="Proteomes" id="UP000464178">
    <property type="component" value="Chromosome"/>
</dbReference>
<evidence type="ECO:0000313" key="3">
    <source>
        <dbReference type="EMBL" id="VTS02801.1"/>
    </source>
</evidence>
<evidence type="ECO:0000313" key="4">
    <source>
        <dbReference type="Proteomes" id="UP000464178"/>
    </source>
</evidence>
<keyword evidence="3" id="KW-0030">Aminoacyl-tRNA synthetase</keyword>
<dbReference type="Gene3D" id="3.30.910.20">
    <property type="entry name" value="Skp domain"/>
    <property type="match status" value="1"/>
</dbReference>
<organism evidence="3 4">
    <name type="scientific">Gemmata massiliana</name>
    <dbReference type="NCBI Taxonomy" id="1210884"/>
    <lineage>
        <taxon>Bacteria</taxon>
        <taxon>Pseudomonadati</taxon>
        <taxon>Planctomycetota</taxon>
        <taxon>Planctomycetia</taxon>
        <taxon>Gemmatales</taxon>
        <taxon>Gemmataceae</taxon>
        <taxon>Gemmata</taxon>
    </lineage>
</organism>
<dbReference type="InterPro" id="IPR005632">
    <property type="entry name" value="Chaperone_Skp"/>
</dbReference>
<evidence type="ECO:0000256" key="2">
    <source>
        <dbReference type="SAM" id="SignalP"/>
    </source>
</evidence>
<dbReference type="SMART" id="SM00935">
    <property type="entry name" value="OmpH"/>
    <property type="match status" value="1"/>
</dbReference>